<dbReference type="HOGENOM" id="CLU_030024_3_2_9"/>
<dbReference type="Pfam" id="PF01522">
    <property type="entry name" value="Polysacc_deac_1"/>
    <property type="match status" value="1"/>
</dbReference>
<evidence type="ECO:0000259" key="3">
    <source>
        <dbReference type="PROSITE" id="PS51677"/>
    </source>
</evidence>
<gene>
    <name evidence="4" type="ordered locus">Adeg_0846</name>
</gene>
<keyword evidence="2" id="KW-0732">Signal</keyword>
<comment type="subcellular location">
    <subcellularLocation>
        <location evidence="1">Secreted</location>
    </subcellularLocation>
</comment>
<evidence type="ECO:0000313" key="4">
    <source>
        <dbReference type="EMBL" id="ACX51986.1"/>
    </source>
</evidence>
<dbReference type="Gene3D" id="3.20.20.370">
    <property type="entry name" value="Glycoside hydrolase/deacetylase"/>
    <property type="match status" value="1"/>
</dbReference>
<keyword evidence="6" id="KW-0862">Zinc</keyword>
<evidence type="ECO:0007829" key="6">
    <source>
        <dbReference type="PDB" id="4WCJ"/>
    </source>
</evidence>
<keyword evidence="6" id="KW-0479">Metal-binding</keyword>
<dbReference type="PDB" id="4WCJ">
    <property type="method" value="X-ray"/>
    <property type="resolution" value="1.70 A"/>
    <property type="chains" value="A=23-280"/>
</dbReference>
<protein>
    <submittedName>
        <fullName evidence="4">Polysaccharide deacetylase</fullName>
    </submittedName>
</protein>
<evidence type="ECO:0000313" key="5">
    <source>
        <dbReference type="Proteomes" id="UP000002620"/>
    </source>
</evidence>
<evidence type="ECO:0000256" key="1">
    <source>
        <dbReference type="ARBA" id="ARBA00004613"/>
    </source>
</evidence>
<dbReference type="STRING" id="429009.Adeg_0846"/>
<dbReference type="EMBL" id="CP001785">
    <property type="protein sequence ID" value="ACX51986.1"/>
    <property type="molecule type" value="Genomic_DNA"/>
</dbReference>
<feature type="binding site" evidence="6">
    <location>
        <position position="115"/>
    </location>
    <ligand>
        <name>Zn(2+)</name>
        <dbReference type="ChEBI" id="CHEBI:29105"/>
    </ligand>
</feature>
<keyword evidence="6" id="KW-0002">3D-structure</keyword>
<dbReference type="PROSITE" id="PS51677">
    <property type="entry name" value="NODB"/>
    <property type="match status" value="1"/>
</dbReference>
<dbReference type="GO" id="GO:0046872">
    <property type="term" value="F:metal ion binding"/>
    <property type="evidence" value="ECO:0007669"/>
    <property type="project" value="UniProtKB-KW"/>
</dbReference>
<accession>C9RCK9</accession>
<dbReference type="InterPro" id="IPR051398">
    <property type="entry name" value="Polysacch_Deacetylase"/>
</dbReference>
<reference evidence="4 5" key="1">
    <citation type="submission" date="2009-10" db="EMBL/GenBank/DDBJ databases">
        <title>Complete sequence of chromosome of Ammonifex degensii KC4.</title>
        <authorList>
            <consortium name="US DOE Joint Genome Institute"/>
            <person name="Kerfeld C."/>
            <person name="Goodner B."/>
            <person name="Huber H."/>
            <person name="Stetter K."/>
            <person name="Lucas S."/>
            <person name="Copeland A."/>
            <person name="Lapidus A."/>
            <person name="Glavina del Rio T."/>
            <person name="Dalin E."/>
            <person name="Tice H."/>
            <person name="Bruce D."/>
            <person name="Goodwin L."/>
            <person name="Pitluck S."/>
            <person name="Saunders E."/>
            <person name="Brettin T."/>
            <person name="Detter J.C."/>
            <person name="Han C."/>
            <person name="Larimer F."/>
            <person name="Land M."/>
            <person name="Hauser L."/>
            <person name="Kyrpides N."/>
            <person name="Ovchinnikova G."/>
            <person name="Richardson P."/>
        </authorList>
    </citation>
    <scope>NUCLEOTIDE SEQUENCE [LARGE SCALE GENOMIC DNA]</scope>
    <source>
        <strain evidence="5">DSM 10501 / KC4</strain>
    </source>
</reference>
<dbReference type="InterPro" id="IPR011330">
    <property type="entry name" value="Glyco_hydro/deAcase_b/a-brl"/>
</dbReference>
<dbReference type="SUPFAM" id="SSF88713">
    <property type="entry name" value="Glycoside hydrolase/deacetylase"/>
    <property type="match status" value="1"/>
</dbReference>
<dbReference type="SMR" id="C9RCK9"/>
<dbReference type="EvolutionaryTrace" id="C9RCK9"/>
<dbReference type="PDBsum" id="4WCJ"/>
<dbReference type="CDD" id="cd10965">
    <property type="entry name" value="CE4_IcaB_5s"/>
    <property type="match status" value="1"/>
</dbReference>
<evidence type="ECO:0000256" key="2">
    <source>
        <dbReference type="ARBA" id="ARBA00022729"/>
    </source>
</evidence>
<dbReference type="InterPro" id="IPR002509">
    <property type="entry name" value="NODB_dom"/>
</dbReference>
<dbReference type="PROSITE" id="PS51257">
    <property type="entry name" value="PROKAR_LIPOPROTEIN"/>
    <property type="match status" value="1"/>
</dbReference>
<dbReference type="GO" id="GO:0016810">
    <property type="term" value="F:hydrolase activity, acting on carbon-nitrogen (but not peptide) bonds"/>
    <property type="evidence" value="ECO:0007669"/>
    <property type="project" value="InterPro"/>
</dbReference>
<keyword evidence="5" id="KW-1185">Reference proteome</keyword>
<dbReference type="GO" id="GO:0005975">
    <property type="term" value="P:carbohydrate metabolic process"/>
    <property type="evidence" value="ECO:0007669"/>
    <property type="project" value="InterPro"/>
</dbReference>
<dbReference type="KEGG" id="adg:Adeg_0846"/>
<proteinExistence type="evidence at protein level"/>
<organism evidence="4 5">
    <name type="scientific">Ammonifex degensii (strain DSM 10501 / KC4)</name>
    <dbReference type="NCBI Taxonomy" id="429009"/>
    <lineage>
        <taxon>Bacteria</taxon>
        <taxon>Bacillati</taxon>
        <taxon>Bacillota</taxon>
        <taxon>Clostridia</taxon>
        <taxon>Thermoanaerobacterales</taxon>
        <taxon>Thermoanaerobacteraceae</taxon>
        <taxon>Ammonifex</taxon>
    </lineage>
</organism>
<sequence>MRRLLFLVLLLFFCSLGGCSVSESPRTPAGTHLQGDGLVVLCYHRVLPSWALHWGRLFWRSNELSRYAISRREFAQQLDYLRQVGVRFVTPQEAEDYLAGRIHLPGKLVLVTFDDGDLSVYRHAFPVLKKRKIPFLFFVIAGQVGRKWEGFSMCSWEQIKEMVASGLCVVGLHTYDLHYWDSQAKKPVFLLPGRERLFAEDTARGTACLKEHLGLKTRYFAYPYGFGTPTTDEILRTQGFSLVFTLRAKVNRPGDAPFVGRVLVTPDSWPQVAAWAQASP</sequence>
<dbReference type="Proteomes" id="UP000002620">
    <property type="component" value="Chromosome"/>
</dbReference>
<feature type="binding site" evidence="6">
    <location>
        <position position="173"/>
    </location>
    <ligand>
        <name>Zn(2+)</name>
        <dbReference type="ChEBI" id="CHEBI:29105"/>
    </ligand>
</feature>
<dbReference type="GO" id="GO:0005576">
    <property type="term" value="C:extracellular region"/>
    <property type="evidence" value="ECO:0007669"/>
    <property type="project" value="UniProtKB-SubCell"/>
</dbReference>
<dbReference type="PANTHER" id="PTHR34216">
    <property type="match status" value="1"/>
</dbReference>
<dbReference type="eggNOG" id="COG0726">
    <property type="taxonomic scope" value="Bacteria"/>
</dbReference>
<dbReference type="PANTHER" id="PTHR34216:SF3">
    <property type="entry name" value="POLY-BETA-1,6-N-ACETYL-D-GLUCOSAMINE N-DEACETYLASE"/>
    <property type="match status" value="1"/>
</dbReference>
<dbReference type="AlphaFoldDB" id="C9RCK9"/>
<feature type="domain" description="NodB homology" evidence="3">
    <location>
        <begin position="107"/>
        <end position="280"/>
    </location>
</feature>
<feature type="binding site" evidence="6">
    <location>
        <position position="178"/>
    </location>
    <ligand>
        <name>Zn(2+)</name>
        <dbReference type="ChEBI" id="CHEBI:29105"/>
    </ligand>
</feature>
<reference evidence="6" key="2">
    <citation type="journal article" date="2014" name="J. Biol. Chem.">
        <title>Structural basis for the De-N-acetylation of Poly-beta-1,6-N-acetyl-D-glucosamine in Gram-positive bacteria.</title>
        <authorList>
            <person name="Little D.J."/>
            <person name="Bamford N.C."/>
            <person name="Pokrovskaya V."/>
            <person name="Robinson H."/>
            <person name="Nitz M."/>
            <person name="Howell P.L."/>
        </authorList>
    </citation>
    <scope>X-RAY CRYSTALLOGRAPHY (1.70 ANGSTROMS) OF 23-280 IN COMPLEX WITH ZN(2+)</scope>
</reference>
<name>C9RCK9_AMMDK</name>